<accession>A0ACC3TIM7</accession>
<protein>
    <submittedName>
        <fullName evidence="1">Uncharacterized protein</fullName>
    </submittedName>
</protein>
<evidence type="ECO:0000313" key="1">
    <source>
        <dbReference type="EMBL" id="KAK9320741.1"/>
    </source>
</evidence>
<name>A0ACC3TIM7_9ASCO</name>
<gene>
    <name evidence="1" type="ORF">V1517DRAFT_328560</name>
</gene>
<feature type="non-terminal residue" evidence="1">
    <location>
        <position position="861"/>
    </location>
</feature>
<proteinExistence type="predicted"/>
<reference evidence="2" key="1">
    <citation type="journal article" date="2024" name="Front. Bioeng. Biotechnol.">
        <title>Genome-scale model development and genomic sequencing of the oleaginous clade Lipomyces.</title>
        <authorList>
            <person name="Czajka J.J."/>
            <person name="Han Y."/>
            <person name="Kim J."/>
            <person name="Mondo S.J."/>
            <person name="Hofstad B.A."/>
            <person name="Robles A."/>
            <person name="Haridas S."/>
            <person name="Riley R."/>
            <person name="LaButti K."/>
            <person name="Pangilinan J."/>
            <person name="Andreopoulos W."/>
            <person name="Lipzen A."/>
            <person name="Yan J."/>
            <person name="Wang M."/>
            <person name="Ng V."/>
            <person name="Grigoriev I.V."/>
            <person name="Spatafora J.W."/>
            <person name="Magnuson J.K."/>
            <person name="Baker S.E."/>
            <person name="Pomraning K.R."/>
        </authorList>
    </citation>
    <scope>NUCLEOTIDE SEQUENCE [LARGE SCALE GENOMIC DNA]</scope>
    <source>
        <strain evidence="2">CBS 10300</strain>
    </source>
</reference>
<dbReference type="Proteomes" id="UP001489719">
    <property type="component" value="Unassembled WGS sequence"/>
</dbReference>
<evidence type="ECO:0000313" key="2">
    <source>
        <dbReference type="Proteomes" id="UP001489719"/>
    </source>
</evidence>
<sequence length="861" mass="97612">MASTNASPPASATATATGQHLGPVEAALAAMTPADVVTDPEVQARLKQIRNMWQFSAVFQWLFMFKASIKMEDEDVTIEALEKELLGLTPLNLIPKIRLRLLQNLSSQRNLTLEQFDDYARRQYRQKLPIASCPFGDDEEPLAFDKMDVFDQIKILYQLCEWQLYNPDRFRERMGTTKESDEIPWRVDPVGWDSQDNTYYLLDDNRLYCRHDPPPEPAAPPKKLASSKGRRKRRQLASYSAPRRSKRRRTNEVDTADEDDEDGTVEDSRVEEEDDYDVPAPEADGHSESGNVDYSELLELSRDAESTWKCVCATYKQWKDFFALLGKSARDKSKTPEREFHAFLKSEIMPVIESLEQDRIKDEEEKLKEIEKLRLIENRKRSSRVDVLAQRRKDEEEQRAAREQVEHERERKKAENRRRAILEKEREARLDARDHKLAEAAKKKEAALVKKAAQQATKLAAGGTPVKALSSSPARSERQESQESDFVRRSTRQSDRMQHLQGTLTPSSVTSYDPRLNPSTWYFDCVCGAFGDNYDDGELSVCCGKCDMWMHVAHLVGDEVRRFQESTRSQQESEERRVAAQEAEAEAASVDVKREDTVDAEEERVEEVEFVCNRCVRIEKEREREQELERKREADRARRRERERKRDAERRRLKQEAKARELAEQRVAEKPNGTIRVTAKPPKANGMANGVKSPKITLTLPPAPVDTYSQPPPPLPSSSLSSYGVRPLPPVVLPPIHSPGSSPVRSFTILAPTTPQPILPVMSPPPAIGPISHPPIVRAVASPPQQFVAPHINEILNSPIQPGPSQLNPIQPPSPAKLPPPSPITRPPPPPPPQQQQEQQQATEENHTGLDILADAMSSIV</sequence>
<dbReference type="EMBL" id="MU970118">
    <property type="protein sequence ID" value="KAK9320741.1"/>
    <property type="molecule type" value="Genomic_DNA"/>
</dbReference>
<organism evidence="1 2">
    <name type="scientific">Lipomyces orientalis</name>
    <dbReference type="NCBI Taxonomy" id="1233043"/>
    <lineage>
        <taxon>Eukaryota</taxon>
        <taxon>Fungi</taxon>
        <taxon>Dikarya</taxon>
        <taxon>Ascomycota</taxon>
        <taxon>Saccharomycotina</taxon>
        <taxon>Lipomycetes</taxon>
        <taxon>Lipomycetales</taxon>
        <taxon>Lipomycetaceae</taxon>
        <taxon>Lipomyces</taxon>
    </lineage>
</organism>
<comment type="caution">
    <text evidence="1">The sequence shown here is derived from an EMBL/GenBank/DDBJ whole genome shotgun (WGS) entry which is preliminary data.</text>
</comment>
<keyword evidence="2" id="KW-1185">Reference proteome</keyword>